<protein>
    <submittedName>
        <fullName evidence="2">Uncharacterized protein</fullName>
    </submittedName>
</protein>
<dbReference type="Proteomes" id="UP000229570">
    <property type="component" value="Unassembled WGS sequence"/>
</dbReference>
<accession>A0A2H0KNZ6</accession>
<evidence type="ECO:0000313" key="2">
    <source>
        <dbReference type="EMBL" id="PIQ72990.1"/>
    </source>
</evidence>
<comment type="caution">
    <text evidence="2">The sequence shown here is derived from an EMBL/GenBank/DDBJ whole genome shotgun (WGS) entry which is preliminary data.</text>
</comment>
<reference evidence="2 3" key="1">
    <citation type="submission" date="2017-09" db="EMBL/GenBank/DDBJ databases">
        <title>Depth-based differentiation of microbial function through sediment-hosted aquifers and enrichment of novel symbionts in the deep terrestrial subsurface.</title>
        <authorList>
            <person name="Probst A.J."/>
            <person name="Ladd B."/>
            <person name="Jarett J.K."/>
            <person name="Geller-Mcgrath D.E."/>
            <person name="Sieber C.M."/>
            <person name="Emerson J.B."/>
            <person name="Anantharaman K."/>
            <person name="Thomas B.C."/>
            <person name="Malmstrom R."/>
            <person name="Stieglmeier M."/>
            <person name="Klingl A."/>
            <person name="Woyke T."/>
            <person name="Ryan C.M."/>
            <person name="Banfield J.F."/>
        </authorList>
    </citation>
    <scope>NUCLEOTIDE SEQUENCE [LARGE SCALE GENOMIC DNA]</scope>
    <source>
        <strain evidence="2">CG11_big_fil_rev_8_21_14_0_20_35_14</strain>
    </source>
</reference>
<organism evidence="2 3">
    <name type="scientific">Candidatus Roizmanbacteria bacterium CG11_big_fil_rev_8_21_14_0_20_35_14</name>
    <dbReference type="NCBI Taxonomy" id="1974855"/>
    <lineage>
        <taxon>Bacteria</taxon>
        <taxon>Candidatus Roizmaniibacteriota</taxon>
    </lineage>
</organism>
<dbReference type="EMBL" id="PCVL01000002">
    <property type="protein sequence ID" value="PIQ72990.1"/>
    <property type="molecule type" value="Genomic_DNA"/>
</dbReference>
<dbReference type="AlphaFoldDB" id="A0A2H0KNZ6"/>
<keyword evidence="1" id="KW-0812">Transmembrane</keyword>
<evidence type="ECO:0000256" key="1">
    <source>
        <dbReference type="SAM" id="Phobius"/>
    </source>
</evidence>
<evidence type="ECO:0000313" key="3">
    <source>
        <dbReference type="Proteomes" id="UP000229570"/>
    </source>
</evidence>
<proteinExistence type="predicted"/>
<keyword evidence="1" id="KW-0472">Membrane</keyword>
<name>A0A2H0KNZ6_9BACT</name>
<gene>
    <name evidence="2" type="ORF">COV86_00185</name>
</gene>
<keyword evidence="1" id="KW-1133">Transmembrane helix</keyword>
<feature type="transmembrane region" description="Helical" evidence="1">
    <location>
        <begin position="34"/>
        <end position="54"/>
    </location>
</feature>
<sequence>MIDSTFLAALINSLLLNFFGLAFSGKPITILSSPVFLFNLFSNSIIFLVIFNYLNKYINQKSNFSYNKNNGAIY</sequence>